<protein>
    <recommendedName>
        <fullName evidence="1">Protein kinase domain-containing protein</fullName>
    </recommendedName>
</protein>
<sequence length="204" mass="24500">MDRFSKYKGNFKYYAPEVYFFKNYSKASDVFAFSVVCYEIFQQEKLFRNKNFFEYIQGIVNDKKRPADDYDFYKVPIYYKELIQKCWPDDPTKRLSFDEIVHFLKADTNLIDNEEFQKYVKLCDESLIDYDPTQEIHLFDDIINSPISKVEKKIFDLENYDKNIENTNIFGTFYIIENKDSNENILHDALDFLLANLQKTISLI</sequence>
<dbReference type="PANTHER" id="PTHR45756">
    <property type="entry name" value="PALMITOYLTRANSFERASE"/>
    <property type="match status" value="1"/>
</dbReference>
<evidence type="ECO:0000313" key="2">
    <source>
        <dbReference type="EMBL" id="KAK8880694.1"/>
    </source>
</evidence>
<name>A0ABR2JPA1_9EUKA</name>
<dbReference type="Proteomes" id="UP001470230">
    <property type="component" value="Unassembled WGS sequence"/>
</dbReference>
<dbReference type="InterPro" id="IPR000719">
    <property type="entry name" value="Prot_kinase_dom"/>
</dbReference>
<gene>
    <name evidence="2" type="ORF">M9Y10_003379</name>
</gene>
<organism evidence="2 3">
    <name type="scientific">Tritrichomonas musculus</name>
    <dbReference type="NCBI Taxonomy" id="1915356"/>
    <lineage>
        <taxon>Eukaryota</taxon>
        <taxon>Metamonada</taxon>
        <taxon>Parabasalia</taxon>
        <taxon>Tritrichomonadida</taxon>
        <taxon>Tritrichomonadidae</taxon>
        <taxon>Tritrichomonas</taxon>
    </lineage>
</organism>
<reference evidence="2 3" key="1">
    <citation type="submission" date="2024-04" db="EMBL/GenBank/DDBJ databases">
        <title>Tritrichomonas musculus Genome.</title>
        <authorList>
            <person name="Alves-Ferreira E."/>
            <person name="Grigg M."/>
            <person name="Lorenzi H."/>
            <person name="Galac M."/>
        </authorList>
    </citation>
    <scope>NUCLEOTIDE SEQUENCE [LARGE SCALE GENOMIC DNA]</scope>
    <source>
        <strain evidence="2 3">EAF2021</strain>
    </source>
</reference>
<dbReference type="EMBL" id="JAPFFF010000010">
    <property type="protein sequence ID" value="KAK8880694.1"/>
    <property type="molecule type" value="Genomic_DNA"/>
</dbReference>
<comment type="caution">
    <text evidence="2">The sequence shown here is derived from an EMBL/GenBank/DDBJ whole genome shotgun (WGS) entry which is preliminary data.</text>
</comment>
<proteinExistence type="predicted"/>
<dbReference type="InterPro" id="IPR001245">
    <property type="entry name" value="Ser-Thr/Tyr_kinase_cat_dom"/>
</dbReference>
<dbReference type="Pfam" id="PF07714">
    <property type="entry name" value="PK_Tyr_Ser-Thr"/>
    <property type="match status" value="1"/>
</dbReference>
<evidence type="ECO:0000313" key="3">
    <source>
        <dbReference type="Proteomes" id="UP001470230"/>
    </source>
</evidence>
<dbReference type="SUPFAM" id="SSF56112">
    <property type="entry name" value="Protein kinase-like (PK-like)"/>
    <property type="match status" value="1"/>
</dbReference>
<keyword evidence="3" id="KW-1185">Reference proteome</keyword>
<dbReference type="PANTHER" id="PTHR45756:SF1">
    <property type="entry name" value="PROTEIN KINASE DOMAIN CONTAINING PROTEIN"/>
    <property type="match status" value="1"/>
</dbReference>
<dbReference type="PROSITE" id="PS50011">
    <property type="entry name" value="PROTEIN_KINASE_DOM"/>
    <property type="match status" value="1"/>
</dbReference>
<accession>A0ABR2JPA1</accession>
<dbReference type="InterPro" id="IPR053215">
    <property type="entry name" value="TKL_Ser/Thr_kinase"/>
</dbReference>
<dbReference type="InterPro" id="IPR011009">
    <property type="entry name" value="Kinase-like_dom_sf"/>
</dbReference>
<evidence type="ECO:0000259" key="1">
    <source>
        <dbReference type="PROSITE" id="PS50011"/>
    </source>
</evidence>
<dbReference type="Gene3D" id="1.10.510.10">
    <property type="entry name" value="Transferase(Phosphotransferase) domain 1"/>
    <property type="match status" value="1"/>
</dbReference>
<feature type="domain" description="Protein kinase" evidence="1">
    <location>
        <begin position="1"/>
        <end position="110"/>
    </location>
</feature>